<dbReference type="Gene3D" id="3.40.50.300">
    <property type="entry name" value="P-loop containing nucleotide triphosphate hydrolases"/>
    <property type="match status" value="1"/>
</dbReference>
<dbReference type="SUPFAM" id="SSF53795">
    <property type="entry name" value="PEP carboxykinase-like"/>
    <property type="match status" value="1"/>
</dbReference>
<evidence type="ECO:0000313" key="1">
    <source>
        <dbReference type="EMBL" id="MBA4536373.1"/>
    </source>
</evidence>
<dbReference type="InterPro" id="IPR027417">
    <property type="entry name" value="P-loop_NTPase"/>
</dbReference>
<accession>A0A6B3VYQ6</accession>
<keyword evidence="3" id="KW-1185">Reference proteome</keyword>
<gene>
    <name evidence="2" type="ORF">G4D64_04215</name>
    <name evidence="1" type="ORF">H1Z61_04250</name>
</gene>
<dbReference type="RefSeq" id="WP_163240435.1">
    <property type="nucleotide sequence ID" value="NZ_CP082780.1"/>
</dbReference>
<dbReference type="AlphaFoldDB" id="A0A6B3VYQ6"/>
<evidence type="ECO:0000313" key="4">
    <source>
        <dbReference type="Proteomes" id="UP000570010"/>
    </source>
</evidence>
<name>A0A6B3VYQ6_9BACI</name>
<reference evidence="2 3" key="1">
    <citation type="submission" date="2020-02" db="EMBL/GenBank/DDBJ databases">
        <title>Bacillus aquiflavi sp. nov., isolated from yellow water of strong flavor Chinese baijiu in Yibin region of China.</title>
        <authorList>
            <person name="Xie J."/>
        </authorList>
    </citation>
    <scope>NUCLEOTIDE SEQUENCE [LARGE SCALE GENOMIC DNA]</scope>
    <source>
        <strain evidence="2 3">3H-10</strain>
    </source>
</reference>
<comment type="caution">
    <text evidence="2">The sequence shown here is derived from an EMBL/GenBank/DDBJ whole genome shotgun (WGS) entry which is preliminary data.</text>
</comment>
<organism evidence="2 3">
    <name type="scientific">Bacillus aquiflavi</name>
    <dbReference type="NCBI Taxonomy" id="2672567"/>
    <lineage>
        <taxon>Bacteria</taxon>
        <taxon>Bacillati</taxon>
        <taxon>Bacillota</taxon>
        <taxon>Bacilli</taxon>
        <taxon>Bacillales</taxon>
        <taxon>Bacillaceae</taxon>
        <taxon>Bacillus</taxon>
    </lineage>
</organism>
<dbReference type="Proteomes" id="UP000472971">
    <property type="component" value="Unassembled WGS sequence"/>
</dbReference>
<proteinExistence type="predicted"/>
<evidence type="ECO:0000313" key="2">
    <source>
        <dbReference type="EMBL" id="NEY80741.1"/>
    </source>
</evidence>
<reference evidence="1 4" key="2">
    <citation type="submission" date="2020-07" db="EMBL/GenBank/DDBJ databases">
        <authorList>
            <person name="Feng H."/>
        </authorList>
    </citation>
    <scope>NUCLEOTIDE SEQUENCE [LARGE SCALE GENOMIC DNA]</scope>
    <source>
        <strain evidence="1">S-12</strain>
        <strain evidence="4">s-12</strain>
    </source>
</reference>
<evidence type="ECO:0000313" key="3">
    <source>
        <dbReference type="Proteomes" id="UP000472971"/>
    </source>
</evidence>
<dbReference type="Proteomes" id="UP000570010">
    <property type="component" value="Unassembled WGS sequence"/>
</dbReference>
<dbReference type="EMBL" id="JAAIWN010000006">
    <property type="protein sequence ID" value="NEY80741.1"/>
    <property type="molecule type" value="Genomic_DNA"/>
</dbReference>
<dbReference type="EMBL" id="JACEIO010000006">
    <property type="protein sequence ID" value="MBA4536373.1"/>
    <property type="molecule type" value="Genomic_DNA"/>
</dbReference>
<evidence type="ECO:0008006" key="5">
    <source>
        <dbReference type="Google" id="ProtNLM"/>
    </source>
</evidence>
<sequence>MFFYQVGPLKVKITLENSLSKLEEELKEYYRHALIDDNKFDHHCHIASWSEGQYKSPNKDIIKWENRKVEVSSERNIKIDCMWDKNLNSIINVYEGFDHLFDHDRKKYWEFSQRISLYPVLAKKRGFMIHCAAIIVNNKAHIFMGPSGAGKSTTAHKAIMGGYKVLTDDTAIITKENDKLMTYSSPYTSKSGLIGERGKYEIDKFYILSQSNEDTLAEVDKGTFIKCLQERIYESQYWSHIFHFNSNSLSGEIGNHLLKNAFYIVKKYKAYEYRFTLKSSINNIFQ</sequence>
<protein>
    <recommendedName>
        <fullName evidence="5">Aldolase</fullName>
    </recommendedName>
</protein>